<evidence type="ECO:0000313" key="2">
    <source>
        <dbReference type="Proteomes" id="UP000595448"/>
    </source>
</evidence>
<name>A0ABX7BSV2_9CAUL</name>
<accession>A0ABX7BSV2</accession>
<keyword evidence="2" id="KW-1185">Reference proteome</keyword>
<reference evidence="1 2" key="1">
    <citation type="submission" date="2021-01" db="EMBL/GenBank/DDBJ databases">
        <title>Brevundimonas vitis sp. nov., an bacterium isolated from grape (Vitis vinifera).</title>
        <authorList>
            <person name="Jiang L."/>
            <person name="Lee J."/>
        </authorList>
    </citation>
    <scope>NUCLEOTIDE SEQUENCE [LARGE SCALE GENOMIC DNA]</scope>
    <source>
        <strain evidence="1 2">GRTSA-9</strain>
    </source>
</reference>
<protein>
    <submittedName>
        <fullName evidence="1">Uncharacterized protein</fullName>
    </submittedName>
</protein>
<dbReference type="EMBL" id="CP067977">
    <property type="protein sequence ID" value="QQQ19818.1"/>
    <property type="molecule type" value="Genomic_DNA"/>
</dbReference>
<gene>
    <name evidence="1" type="ORF">JIP62_06960</name>
</gene>
<proteinExistence type="predicted"/>
<dbReference type="RefSeq" id="WP_201104253.1">
    <property type="nucleotide sequence ID" value="NZ_CP067977.1"/>
</dbReference>
<evidence type="ECO:0000313" key="1">
    <source>
        <dbReference type="EMBL" id="QQQ19818.1"/>
    </source>
</evidence>
<organism evidence="1 2">
    <name type="scientific">Brevundimonas vitisensis</name>
    <dbReference type="NCBI Taxonomy" id="2800818"/>
    <lineage>
        <taxon>Bacteria</taxon>
        <taxon>Pseudomonadati</taxon>
        <taxon>Pseudomonadota</taxon>
        <taxon>Alphaproteobacteria</taxon>
        <taxon>Caulobacterales</taxon>
        <taxon>Caulobacteraceae</taxon>
        <taxon>Brevundimonas</taxon>
    </lineage>
</organism>
<dbReference type="Proteomes" id="UP000595448">
    <property type="component" value="Chromosome"/>
</dbReference>
<sequence length="170" mass="19307">METSTITDWLQSGAAWAALLISVGHLSWQAWAGWDARNNRIRAEASRFGPGIWRIFITYDGKDRSSQLQLRARIIKSQFEAALIAERQVPVRRDSHNEPDVDTVALTTMTAAREILVEMDHLPSPSFASEAAVFLRWVDEEEPLRLRMEVEAQGRLFSLSARTMLITPTR</sequence>